<comment type="caution">
    <text evidence="10">The sequence shown here is derived from an EMBL/GenBank/DDBJ whole genome shotgun (WGS) entry which is preliminary data.</text>
</comment>
<feature type="transmembrane region" description="Helical" evidence="8">
    <location>
        <begin position="340"/>
        <end position="361"/>
    </location>
</feature>
<keyword evidence="6 8" id="KW-0472">Membrane</keyword>
<dbReference type="GO" id="GO:0015179">
    <property type="term" value="F:L-amino acid transmembrane transporter activity"/>
    <property type="evidence" value="ECO:0007669"/>
    <property type="project" value="TreeGrafter"/>
</dbReference>
<comment type="subcellular location">
    <subcellularLocation>
        <location evidence="1">Membrane</location>
        <topology evidence="1">Multi-pass membrane protein</topology>
    </subcellularLocation>
</comment>
<dbReference type="PANTHER" id="PTHR22950">
    <property type="entry name" value="AMINO ACID TRANSPORTER"/>
    <property type="match status" value="1"/>
</dbReference>
<keyword evidence="5 8" id="KW-1133">Transmembrane helix</keyword>
<evidence type="ECO:0000256" key="3">
    <source>
        <dbReference type="ARBA" id="ARBA00022692"/>
    </source>
</evidence>
<feature type="transmembrane region" description="Helical" evidence="8">
    <location>
        <begin position="118"/>
        <end position="138"/>
    </location>
</feature>
<dbReference type="EMBL" id="JAXCGZ010015101">
    <property type="protein sequence ID" value="KAK7071307.1"/>
    <property type="molecule type" value="Genomic_DNA"/>
</dbReference>
<feature type="transmembrane region" description="Helical" evidence="8">
    <location>
        <begin position="227"/>
        <end position="247"/>
    </location>
</feature>
<feature type="transmembrane region" description="Helical" evidence="8">
    <location>
        <begin position="32"/>
        <end position="58"/>
    </location>
</feature>
<accession>A0AAN8WS87</accession>
<dbReference type="GO" id="GO:0016020">
    <property type="term" value="C:membrane"/>
    <property type="evidence" value="ECO:0007669"/>
    <property type="project" value="UniProtKB-SubCell"/>
</dbReference>
<evidence type="ECO:0000256" key="2">
    <source>
        <dbReference type="ARBA" id="ARBA00022448"/>
    </source>
</evidence>
<sequence>MAGNTRQVVNMANSIVGVSILSMPFCFKETGLLLGIVLVLVSGFITKRTCMFLIRSAIMARRRSYEFLAFHVFGVSGKLFVELCMIFFLIGICVSFHVVMGDLAPAIVARLLNVENSPSLRCTLLIGIALLVILPLCLLRNLDNLASMSACSIMFYIFLITVILWHAFPKLWDGTWVHIVELWRLSGALQVLPICCLGLACQSNIFEIYDSVPDPDVPKMRFVVNHAVNLCSALYISVGFLGYVAFVDKDFGGNIIMSFPSSELTEGIKLFFIISLAISFPLMIFPCRTSIHSLLYRRSNPTSFDLVGNYMPESRFKGITLGILVFSLIIGILIPNIEFVLGLLGSTMGMLIALILPSLLFIKVNTKASAERLFAQAIMLMGILLVVTGTYLNLAHIYEVQSSPQVAPTPETIRANIEPQLPKVEEKMVEVAEKSGEALPVGIDTATRKEPVAPEPPPEEDKKIEEKKDGDNENDKDKLIKNEKVPKNDLKEDQGEEAQKQDLIKIKEESGNVEKSEKEKENKGGDTLHPDAIQKEEKENEEEKDKEQGKMDIEKKQAEILEKIEEQHQEQQQILEVQKKILKELEEAKIKTQEEAKKQEESKINAAVVGNAAVDAAADGNLPAFAAGNVQVPVNQVDNAPAAADGALNAPVPVVGNAPVAIDEILNAPVSGVGSEDKLAPYPGQNAAEPVAIMAADIPQNKLIAGSQINLNSAKDVPVNPVRVDSGFGNDNNNLASELKPQPVPNDPSVSNDLKIHNLARDSGIISQNNQGIPVGYQGNLPGAHFLNQQGAYGGLNAQAPVGYRENLPDTPVLNQQGAVENINGQAPIMYYSLNQGGNPYAQKQDQVVVIPLENQPGFAARADIQSNIRGNNAAVESINQIPAVDANSPSKPIIQNQLPVAVGQKSLPNPAAQPIAPSAAPSKIFVKDINQYVTGQRNYAPYPQKPEFALPKPLDRDLDPDKYLIGSQTGNRLNPELEKSRGNKRINTSVRSDINPPLKAKHSSLTYDKEARREKLQKAVKKELYIKSDREKTGRKLPELSKSNLDERSVRKELDDKKVVENVLDRKLDAGDAKQQQEKAQHDEERRKREAVLYTDELPKIDLMRDLKWKDVGDFSYDTRHLLWTGRSRRRRRNKGRDEDYYWDET</sequence>
<name>A0AAN8WS87_HALRR</name>
<feature type="transmembrane region" description="Helical" evidence="8">
    <location>
        <begin position="267"/>
        <end position="287"/>
    </location>
</feature>
<evidence type="ECO:0000259" key="9">
    <source>
        <dbReference type="Pfam" id="PF01490"/>
    </source>
</evidence>
<feature type="transmembrane region" description="Helical" evidence="8">
    <location>
        <begin position="373"/>
        <end position="394"/>
    </location>
</feature>
<keyword evidence="11" id="KW-1185">Reference proteome</keyword>
<dbReference type="InterPro" id="IPR013057">
    <property type="entry name" value="AA_transpt_TM"/>
</dbReference>
<organism evidence="10 11">
    <name type="scientific">Halocaridina rubra</name>
    <name type="common">Hawaiian red shrimp</name>
    <dbReference type="NCBI Taxonomy" id="373956"/>
    <lineage>
        <taxon>Eukaryota</taxon>
        <taxon>Metazoa</taxon>
        <taxon>Ecdysozoa</taxon>
        <taxon>Arthropoda</taxon>
        <taxon>Crustacea</taxon>
        <taxon>Multicrustacea</taxon>
        <taxon>Malacostraca</taxon>
        <taxon>Eumalacostraca</taxon>
        <taxon>Eucarida</taxon>
        <taxon>Decapoda</taxon>
        <taxon>Pleocyemata</taxon>
        <taxon>Caridea</taxon>
        <taxon>Atyoidea</taxon>
        <taxon>Atyidae</taxon>
        <taxon>Halocaridina</taxon>
    </lineage>
</organism>
<gene>
    <name evidence="10" type="ORF">SK128_028291</name>
</gene>
<feature type="transmembrane region" description="Helical" evidence="8">
    <location>
        <begin position="145"/>
        <end position="168"/>
    </location>
</feature>
<keyword evidence="3 8" id="KW-0812">Transmembrane</keyword>
<feature type="domain" description="Amino acid transporter transmembrane" evidence="9">
    <location>
        <begin position="5"/>
        <end position="391"/>
    </location>
</feature>
<evidence type="ECO:0000313" key="10">
    <source>
        <dbReference type="EMBL" id="KAK7071307.1"/>
    </source>
</evidence>
<evidence type="ECO:0000256" key="8">
    <source>
        <dbReference type="SAM" id="Phobius"/>
    </source>
</evidence>
<feature type="transmembrane region" description="Helical" evidence="8">
    <location>
        <begin position="316"/>
        <end position="334"/>
    </location>
</feature>
<protein>
    <recommendedName>
        <fullName evidence="9">Amino acid transporter transmembrane domain-containing protein</fullName>
    </recommendedName>
</protein>
<dbReference type="PANTHER" id="PTHR22950:SF646">
    <property type="entry name" value="SODIUM-COUPLED NEUTRAL AMINO ACID TRANSPORTER 10-RELATED"/>
    <property type="match status" value="1"/>
</dbReference>
<reference evidence="10 11" key="1">
    <citation type="submission" date="2023-11" db="EMBL/GenBank/DDBJ databases">
        <title>Halocaridina rubra genome assembly.</title>
        <authorList>
            <person name="Smith C."/>
        </authorList>
    </citation>
    <scope>NUCLEOTIDE SEQUENCE [LARGE SCALE GENOMIC DNA]</scope>
    <source>
        <strain evidence="10">EP-1</strain>
        <tissue evidence="10">Whole</tissue>
    </source>
</reference>
<feature type="compositionally biased region" description="Basic and acidic residues" evidence="7">
    <location>
        <begin position="459"/>
        <end position="553"/>
    </location>
</feature>
<feature type="region of interest" description="Disordered" evidence="7">
    <location>
        <begin position="938"/>
        <end position="1012"/>
    </location>
</feature>
<feature type="transmembrane region" description="Helical" evidence="8">
    <location>
        <begin position="79"/>
        <end position="98"/>
    </location>
</feature>
<feature type="region of interest" description="Disordered" evidence="7">
    <location>
        <begin position="1069"/>
        <end position="1089"/>
    </location>
</feature>
<evidence type="ECO:0000256" key="4">
    <source>
        <dbReference type="ARBA" id="ARBA00022970"/>
    </source>
</evidence>
<feature type="transmembrane region" description="Helical" evidence="8">
    <location>
        <begin position="188"/>
        <end position="206"/>
    </location>
</feature>
<dbReference type="Pfam" id="PF01490">
    <property type="entry name" value="Aa_trans"/>
    <property type="match status" value="1"/>
</dbReference>
<proteinExistence type="predicted"/>
<keyword evidence="4" id="KW-0029">Amino-acid transport</keyword>
<feature type="compositionally biased region" description="Basic and acidic residues" evidence="7">
    <location>
        <begin position="954"/>
        <end position="963"/>
    </location>
</feature>
<evidence type="ECO:0000256" key="7">
    <source>
        <dbReference type="SAM" id="MobiDB-lite"/>
    </source>
</evidence>
<keyword evidence="2" id="KW-0813">Transport</keyword>
<evidence type="ECO:0000256" key="6">
    <source>
        <dbReference type="ARBA" id="ARBA00023136"/>
    </source>
</evidence>
<evidence type="ECO:0000313" key="11">
    <source>
        <dbReference type="Proteomes" id="UP001381693"/>
    </source>
</evidence>
<evidence type="ECO:0000256" key="1">
    <source>
        <dbReference type="ARBA" id="ARBA00004141"/>
    </source>
</evidence>
<dbReference type="Proteomes" id="UP001381693">
    <property type="component" value="Unassembled WGS sequence"/>
</dbReference>
<dbReference type="AlphaFoldDB" id="A0AAN8WS87"/>
<feature type="region of interest" description="Disordered" evidence="7">
    <location>
        <begin position="435"/>
        <end position="553"/>
    </location>
</feature>
<evidence type="ECO:0000256" key="5">
    <source>
        <dbReference type="ARBA" id="ARBA00022989"/>
    </source>
</evidence>